<evidence type="ECO:0000256" key="3">
    <source>
        <dbReference type="ARBA" id="ARBA00022884"/>
    </source>
</evidence>
<dbReference type="SUPFAM" id="SSF56047">
    <property type="entry name" value="Ribosomal protein S8"/>
    <property type="match status" value="1"/>
</dbReference>
<dbReference type="PANTHER" id="PTHR11758">
    <property type="entry name" value="40S RIBOSOMAL PROTEIN S15A"/>
    <property type="match status" value="1"/>
</dbReference>
<evidence type="ECO:0000256" key="1">
    <source>
        <dbReference type="ARBA" id="ARBA00006471"/>
    </source>
</evidence>
<dbReference type="GO" id="GO:0006412">
    <property type="term" value="P:translation"/>
    <property type="evidence" value="ECO:0007669"/>
    <property type="project" value="UniProtKB-UniRule"/>
</dbReference>
<reference evidence="10" key="1">
    <citation type="journal article" date="2013" name="Extremophiles">
        <title>Proteinivorax tanatarense gen. nov., sp. nov., an anaerobic, haloalkaliphilic, proteolytic bacterium isolated from a decaying algal bloom, and proposal of Proteinivoraceae fam. nov.</title>
        <authorList>
            <person name="Kevbrin V."/>
            <person name="Boltyanskaya Y."/>
            <person name="Zhilina T."/>
            <person name="Kolganova T."/>
            <person name="Lavrentjeva E."/>
            <person name="Kuznetsov B."/>
        </authorList>
    </citation>
    <scope>NUCLEOTIDE SEQUENCE</scope>
    <source>
        <strain evidence="10">Z-910T</strain>
    </source>
</reference>
<proteinExistence type="inferred from homology"/>
<comment type="function">
    <text evidence="8">One of the primary rRNA binding proteins, it binds directly to 16S rRNA central domain where it helps coordinate assembly of the platform of the 30S subunit.</text>
</comment>
<name>A0AAU7VMG4_9FIRM</name>
<dbReference type="FunFam" id="3.30.1490.10:FF:000001">
    <property type="entry name" value="30S ribosomal protein S8"/>
    <property type="match status" value="1"/>
</dbReference>
<dbReference type="RefSeq" id="WP_350343823.1">
    <property type="nucleotide sequence ID" value="NZ_CP158367.1"/>
</dbReference>
<evidence type="ECO:0000256" key="6">
    <source>
        <dbReference type="ARBA" id="ARBA00035258"/>
    </source>
</evidence>
<dbReference type="HAMAP" id="MF_01302_B">
    <property type="entry name" value="Ribosomal_uS8_B"/>
    <property type="match status" value="1"/>
</dbReference>
<evidence type="ECO:0000313" key="10">
    <source>
        <dbReference type="EMBL" id="XBX75076.1"/>
    </source>
</evidence>
<reference evidence="10" key="2">
    <citation type="submission" date="2024-06" db="EMBL/GenBank/DDBJ databases">
        <authorList>
            <person name="Petrova K.O."/>
            <person name="Toshchakov S.V."/>
            <person name="Boltjanskaja Y.V."/>
            <person name="Kevbrin V."/>
        </authorList>
    </citation>
    <scope>NUCLEOTIDE SEQUENCE</scope>
    <source>
        <strain evidence="10">Z-910T</strain>
    </source>
</reference>
<dbReference type="Gene3D" id="3.30.1490.10">
    <property type="match status" value="1"/>
</dbReference>
<keyword evidence="2 8" id="KW-0699">rRNA-binding</keyword>
<dbReference type="GO" id="GO:0003735">
    <property type="term" value="F:structural constituent of ribosome"/>
    <property type="evidence" value="ECO:0007669"/>
    <property type="project" value="InterPro"/>
</dbReference>
<evidence type="ECO:0000256" key="7">
    <source>
        <dbReference type="ARBA" id="ARBA00046740"/>
    </source>
</evidence>
<dbReference type="GO" id="GO:0005737">
    <property type="term" value="C:cytoplasm"/>
    <property type="evidence" value="ECO:0007669"/>
    <property type="project" value="UniProtKB-ARBA"/>
</dbReference>
<evidence type="ECO:0000256" key="5">
    <source>
        <dbReference type="ARBA" id="ARBA00023274"/>
    </source>
</evidence>
<dbReference type="AlphaFoldDB" id="A0AAU7VMG4"/>
<dbReference type="InterPro" id="IPR000630">
    <property type="entry name" value="Ribosomal_uS8"/>
</dbReference>
<keyword evidence="3 8" id="KW-0694">RNA-binding</keyword>
<dbReference type="GO" id="GO:0005840">
    <property type="term" value="C:ribosome"/>
    <property type="evidence" value="ECO:0007669"/>
    <property type="project" value="UniProtKB-KW"/>
</dbReference>
<dbReference type="InterPro" id="IPR035987">
    <property type="entry name" value="Ribosomal_uS8_sf"/>
</dbReference>
<dbReference type="EMBL" id="CP158367">
    <property type="protein sequence ID" value="XBX75076.1"/>
    <property type="molecule type" value="Genomic_DNA"/>
</dbReference>
<dbReference type="FunFam" id="3.30.1370.30:FF:000002">
    <property type="entry name" value="30S ribosomal protein S8"/>
    <property type="match status" value="1"/>
</dbReference>
<comment type="subunit">
    <text evidence="7 8">Part of the 30S ribosomal subunit. Contacts proteins S5 and S12.</text>
</comment>
<dbReference type="InterPro" id="IPR047863">
    <property type="entry name" value="Ribosomal_uS8_CS"/>
</dbReference>
<dbReference type="NCBIfam" id="NF001109">
    <property type="entry name" value="PRK00136.1"/>
    <property type="match status" value="1"/>
</dbReference>
<sequence length="132" mass="14655">MTMTDPIADMLTRVRNANMALHNTLEVPGSNMKRSLAQILKDNGFIKDFEWIEDGKQGVIKIHLKYGPDRQRVITGLKKISKPGLRVYASKDELPKVLGGLGVAVISTSKGLMTDKEARKENVGGEVVCYIW</sequence>
<comment type="similarity">
    <text evidence="1 8 9">Belongs to the universal ribosomal protein uS8 family.</text>
</comment>
<protein>
    <recommendedName>
        <fullName evidence="6 8">Small ribosomal subunit protein uS8</fullName>
    </recommendedName>
</protein>
<dbReference type="PROSITE" id="PS00053">
    <property type="entry name" value="RIBOSOMAL_S8"/>
    <property type="match status" value="1"/>
</dbReference>
<dbReference type="Gene3D" id="3.30.1370.30">
    <property type="match status" value="1"/>
</dbReference>
<dbReference type="GO" id="GO:0019843">
    <property type="term" value="F:rRNA binding"/>
    <property type="evidence" value="ECO:0007669"/>
    <property type="project" value="UniProtKB-UniRule"/>
</dbReference>
<gene>
    <name evidence="8 10" type="primary">rpsH</name>
    <name evidence="10" type="ORF">PRVXT_000181</name>
</gene>
<dbReference type="GO" id="GO:1990904">
    <property type="term" value="C:ribonucleoprotein complex"/>
    <property type="evidence" value="ECO:0007669"/>
    <property type="project" value="UniProtKB-KW"/>
</dbReference>
<organism evidence="10">
    <name type="scientific">Proteinivorax tanatarense</name>
    <dbReference type="NCBI Taxonomy" id="1260629"/>
    <lineage>
        <taxon>Bacteria</taxon>
        <taxon>Bacillati</taxon>
        <taxon>Bacillota</taxon>
        <taxon>Clostridia</taxon>
        <taxon>Eubacteriales</taxon>
        <taxon>Proteinivoracaceae</taxon>
        <taxon>Proteinivorax</taxon>
    </lineage>
</organism>
<evidence type="ECO:0000256" key="9">
    <source>
        <dbReference type="RuleBase" id="RU003660"/>
    </source>
</evidence>
<accession>A0AAU7VMG4</accession>
<dbReference type="Pfam" id="PF00410">
    <property type="entry name" value="Ribosomal_S8"/>
    <property type="match status" value="1"/>
</dbReference>
<evidence type="ECO:0000256" key="2">
    <source>
        <dbReference type="ARBA" id="ARBA00022730"/>
    </source>
</evidence>
<keyword evidence="5 8" id="KW-0687">Ribonucleoprotein</keyword>
<evidence type="ECO:0000256" key="8">
    <source>
        <dbReference type="HAMAP-Rule" id="MF_01302"/>
    </source>
</evidence>
<evidence type="ECO:0000256" key="4">
    <source>
        <dbReference type="ARBA" id="ARBA00022980"/>
    </source>
</evidence>
<keyword evidence="4 8" id="KW-0689">Ribosomal protein</keyword>